<evidence type="ECO:0000313" key="1">
    <source>
        <dbReference type="EMBL" id="RWR00974.1"/>
    </source>
</evidence>
<keyword evidence="2" id="KW-1185">Reference proteome</keyword>
<dbReference type="EMBL" id="JMEE01000044">
    <property type="protein sequence ID" value="RWR00974.1"/>
    <property type="molecule type" value="Genomic_DNA"/>
</dbReference>
<dbReference type="AlphaFoldDB" id="A0A443IA62"/>
<proteinExistence type="predicted"/>
<comment type="caution">
    <text evidence="1">The sequence shown here is derived from an EMBL/GenBank/DDBJ whole genome shotgun (WGS) entry which is preliminary data.</text>
</comment>
<protein>
    <submittedName>
        <fullName evidence="1">Uncharacterized protein</fullName>
    </submittedName>
</protein>
<reference evidence="1 2" key="1">
    <citation type="submission" date="2014-04" db="EMBL/GenBank/DDBJ databases">
        <title>Draft genome sequence of Pantoea beijingensis strain LMG 27579, an emerging pathogen to Pleurotus eryngii with potential industrial application.</title>
        <authorList>
            <person name="Xu F."/>
            <person name="Liu Y."/>
            <person name="Wang S."/>
            <person name="Yin Y."/>
            <person name="Ma Y."/>
            <person name="Zhao S."/>
            <person name="Rong C."/>
        </authorList>
    </citation>
    <scope>NUCLEOTIDE SEQUENCE [LARGE SCALE GENOMIC DNA]</scope>
    <source>
        <strain evidence="1 2">LMG 27579</strain>
    </source>
</reference>
<accession>A0A443IA62</accession>
<dbReference type="Proteomes" id="UP000288794">
    <property type="component" value="Unassembled WGS sequence"/>
</dbReference>
<organism evidence="1 2">
    <name type="scientific">[Pantoea] beijingensis</name>
    <dbReference type="NCBI Taxonomy" id="1324864"/>
    <lineage>
        <taxon>Bacteria</taxon>
        <taxon>Pseudomonadati</taxon>
        <taxon>Pseudomonadota</taxon>
        <taxon>Gammaproteobacteria</taxon>
        <taxon>Enterobacterales</taxon>
        <taxon>Erwiniaceae</taxon>
        <taxon>Erwinia</taxon>
    </lineage>
</organism>
<gene>
    <name evidence="1" type="ORF">ED28_16120</name>
</gene>
<sequence>MLTLCREKGAIWIVDIQKRGTEEYESAIRSDEKGFMQNMNPFLTLCKDREAGDSTAGIRISSRCFIKSYI</sequence>
<evidence type="ECO:0000313" key="2">
    <source>
        <dbReference type="Proteomes" id="UP000288794"/>
    </source>
</evidence>
<name>A0A443IA62_9GAMM</name>